<dbReference type="AlphaFoldDB" id="A0A2U1P699"/>
<dbReference type="PANTHER" id="PTHR47525">
    <property type="entry name" value="OS07G0295200 PROTEIN"/>
    <property type="match status" value="1"/>
</dbReference>
<dbReference type="Proteomes" id="UP000245207">
    <property type="component" value="Unassembled WGS sequence"/>
</dbReference>
<dbReference type="STRING" id="35608.A0A2U1P699"/>
<evidence type="ECO:0000313" key="2">
    <source>
        <dbReference type="Proteomes" id="UP000245207"/>
    </source>
</evidence>
<accession>A0A2U1P699</accession>
<keyword evidence="2" id="KW-1185">Reference proteome</keyword>
<dbReference type="InterPro" id="IPR053323">
    <property type="entry name" value="UPF0235"/>
</dbReference>
<gene>
    <name evidence="1" type="ORF">CTI12_AA187020</name>
</gene>
<evidence type="ECO:0000313" key="1">
    <source>
        <dbReference type="EMBL" id="PWA81230.1"/>
    </source>
</evidence>
<dbReference type="PANTHER" id="PTHR47525:SF1">
    <property type="entry name" value="OS07G0295200 PROTEIN"/>
    <property type="match status" value="1"/>
</dbReference>
<sequence>MFTVLDAPVTPCISQLEGGIVQVAIEVEDQAQRSAITSSTKRVIRAENQVCFQVLLISSAAATNALAEADKKAKTADAATETNTHCNQKLYTRFVSLWSVYAVKLIATETKDPRYIQFPLHLCHGVNGGPENLFSGLCGNNTSRDSMPQHYALSLSYMYLLMGVIVSAATPYTNVVKNKMCLAAETIHGWKYNGTRDSHSTTCIFDSNGLVNTNVENEARQPDNIGLEGITGTRSSNTYGSQTFEYISSQLITRSHQVSLVLSSIRIQTTSGGNSPILVVLLYCLSKATIREVHEEAVQKVLADHVHKKGMPLFPQNPNDESFLDAPNNGAVPTITFLSQVVICLMVRKTVPLMNYVQLKKHVSFSCSNKREGNNRYGNGLDVYSQLDMIDMKMEELSKKMPANMLDKISLNDALLNCFRGVDYHFFVAEISCNDVIFFWFAKESDFFTERFGVKLIRNEEFESCATVKAQVLAAPQGLANNSIRFTDSNLL</sequence>
<protein>
    <submittedName>
        <fullName evidence="1">UPF0235 protein</fullName>
    </submittedName>
</protein>
<proteinExistence type="predicted"/>
<comment type="caution">
    <text evidence="1">The sequence shown here is derived from an EMBL/GenBank/DDBJ whole genome shotgun (WGS) entry which is preliminary data.</text>
</comment>
<name>A0A2U1P699_ARTAN</name>
<dbReference type="EMBL" id="PKPP01001615">
    <property type="protein sequence ID" value="PWA81230.1"/>
    <property type="molecule type" value="Genomic_DNA"/>
</dbReference>
<organism evidence="1 2">
    <name type="scientific">Artemisia annua</name>
    <name type="common">Sweet wormwood</name>
    <dbReference type="NCBI Taxonomy" id="35608"/>
    <lineage>
        <taxon>Eukaryota</taxon>
        <taxon>Viridiplantae</taxon>
        <taxon>Streptophyta</taxon>
        <taxon>Embryophyta</taxon>
        <taxon>Tracheophyta</taxon>
        <taxon>Spermatophyta</taxon>
        <taxon>Magnoliopsida</taxon>
        <taxon>eudicotyledons</taxon>
        <taxon>Gunneridae</taxon>
        <taxon>Pentapetalae</taxon>
        <taxon>asterids</taxon>
        <taxon>campanulids</taxon>
        <taxon>Asterales</taxon>
        <taxon>Asteraceae</taxon>
        <taxon>Asteroideae</taxon>
        <taxon>Anthemideae</taxon>
        <taxon>Artemisiinae</taxon>
        <taxon>Artemisia</taxon>
    </lineage>
</organism>
<dbReference type="OrthoDB" id="295029at2759"/>
<reference evidence="1 2" key="1">
    <citation type="journal article" date="2018" name="Mol. Plant">
        <title>The genome of Artemisia annua provides insight into the evolution of Asteraceae family and artemisinin biosynthesis.</title>
        <authorList>
            <person name="Shen Q."/>
            <person name="Zhang L."/>
            <person name="Liao Z."/>
            <person name="Wang S."/>
            <person name="Yan T."/>
            <person name="Shi P."/>
            <person name="Liu M."/>
            <person name="Fu X."/>
            <person name="Pan Q."/>
            <person name="Wang Y."/>
            <person name="Lv Z."/>
            <person name="Lu X."/>
            <person name="Zhang F."/>
            <person name="Jiang W."/>
            <person name="Ma Y."/>
            <person name="Chen M."/>
            <person name="Hao X."/>
            <person name="Li L."/>
            <person name="Tang Y."/>
            <person name="Lv G."/>
            <person name="Zhou Y."/>
            <person name="Sun X."/>
            <person name="Brodelius P.E."/>
            <person name="Rose J.K.C."/>
            <person name="Tang K."/>
        </authorList>
    </citation>
    <scope>NUCLEOTIDE SEQUENCE [LARGE SCALE GENOMIC DNA]</scope>
    <source>
        <strain evidence="2">cv. Huhao1</strain>
        <tissue evidence="1">Leaf</tissue>
    </source>
</reference>